<feature type="transmembrane region" description="Helical" evidence="1">
    <location>
        <begin position="327"/>
        <end position="345"/>
    </location>
</feature>
<evidence type="ECO:0000256" key="1">
    <source>
        <dbReference type="SAM" id="Phobius"/>
    </source>
</evidence>
<evidence type="ECO:0000313" key="3">
    <source>
        <dbReference type="Proteomes" id="UP000203794"/>
    </source>
</evidence>
<reference evidence="2 3" key="1">
    <citation type="submission" date="2014-12" db="EMBL/GenBank/DDBJ databases">
        <title>Genome analysis of a novel jumbo phage RSL2 infecting the phytopathogen Ralstonia solanacearum.</title>
        <authorList>
            <person name="Kawasaki T."/>
            <person name="Fujie M."/>
            <person name="Chatchawankanphanich O."/>
            <person name="Ogata H."/>
            <person name="Yamada T."/>
        </authorList>
    </citation>
    <scope>NUCLEOTIDE SEQUENCE [LARGE SCALE GENOMIC DNA]</scope>
    <source>
        <strain evidence="2 3">RSL2</strain>
    </source>
</reference>
<dbReference type="EMBL" id="AP014693">
    <property type="protein sequence ID" value="BAQ02706.2"/>
    <property type="molecule type" value="Genomic_DNA"/>
</dbReference>
<sequence>MTKVGQNMFTTINPIYSPESISFQNDRFHREMTAIIDEYRTKSDGNTRTEFEIAVAKCIKENTNINFEVSVSDMPMMTEPPHLDKNSPLLEGYGWKDTTLSKRSLADIRKSQNKEVRAFMDLNAGWVDGYLADLPPIKMYLNAAMIYGNKGLLYKLFDGREYTSPELSAIILHEVGHVWSFFEHLIRFRTTNQILITMVRELDGTTDHGKREIIIKEAGDMLSLTNIDAQDLGNKNNTTIYTVIISNLARNNRSQSGVEGYDINSFEALSDQFATRHGAGKDLVTGLDKMYKGTIYRRGWVGYFFMEFVKVCVLALGIFEIAVGQVYGAYTTFVLLAGLLLADAHHDWYDKAGRRFTRIRNDLVNELKEPGLTKEDSARIREDIDIIDKTNENFKDHTQLVGLVYDYLIPSGVNKRKQIEFQQQLEDMASNKLFYYANKFRNA</sequence>
<evidence type="ECO:0008006" key="4">
    <source>
        <dbReference type="Google" id="ProtNLM"/>
    </source>
</evidence>
<keyword evidence="1" id="KW-0472">Membrane</keyword>
<keyword evidence="3" id="KW-1185">Reference proteome</keyword>
<accession>A0A0A8JBD7</accession>
<evidence type="ECO:0000313" key="2">
    <source>
        <dbReference type="EMBL" id="BAQ02706.2"/>
    </source>
</evidence>
<dbReference type="Proteomes" id="UP000203794">
    <property type="component" value="Segment"/>
</dbReference>
<organism evidence="2 3">
    <name type="scientific">Ralstonia phage RSL2</name>
    <dbReference type="NCBI Taxonomy" id="1585840"/>
    <lineage>
        <taxon>Viruses</taxon>
        <taxon>Duplodnaviria</taxon>
        <taxon>Heunggongvirae</taxon>
        <taxon>Uroviricota</taxon>
        <taxon>Caudoviricetes</taxon>
        <taxon>Chimalliviridae</taxon>
        <taxon>Chiangmaivirus</taxon>
        <taxon>Chiangmaivirus RSL2</taxon>
    </lineage>
</organism>
<feature type="transmembrane region" description="Helical" evidence="1">
    <location>
        <begin position="300"/>
        <end position="321"/>
    </location>
</feature>
<proteinExistence type="predicted"/>
<name>A0A0A8JBD7_9CAUD</name>
<keyword evidence="1" id="KW-0812">Transmembrane</keyword>
<keyword evidence="1" id="KW-1133">Transmembrane helix</keyword>
<protein>
    <recommendedName>
        <fullName evidence="4">Virion structural protein</fullName>
    </recommendedName>
</protein>